<dbReference type="KEGG" id="tpal:117646276"/>
<dbReference type="Pfam" id="PF22595">
    <property type="entry name" value="CFAP107"/>
    <property type="match status" value="1"/>
</dbReference>
<name>A0A6P8YSH7_THRPL</name>
<comment type="subunit">
    <text evidence="8">Microtubule inner protein component of sperm flagellar doublet microtubules.</text>
</comment>
<evidence type="ECO:0000256" key="1">
    <source>
        <dbReference type="ARBA" id="ARBA00004611"/>
    </source>
</evidence>
<dbReference type="GeneID" id="117646276"/>
<evidence type="ECO:0000256" key="5">
    <source>
        <dbReference type="ARBA" id="ARBA00023212"/>
    </source>
</evidence>
<reference evidence="10" key="1">
    <citation type="submission" date="2025-08" db="UniProtKB">
        <authorList>
            <consortium name="RefSeq"/>
        </authorList>
    </citation>
    <scope>IDENTIFICATION</scope>
    <source>
        <tissue evidence="10">Total insect</tissue>
    </source>
</reference>
<protein>
    <submittedName>
        <fullName evidence="10">Uncharacterized protein C1orf158 homolog</fullName>
    </submittedName>
</protein>
<dbReference type="Proteomes" id="UP000515158">
    <property type="component" value="Unplaced"/>
</dbReference>
<evidence type="ECO:0000313" key="9">
    <source>
        <dbReference type="Proteomes" id="UP000515158"/>
    </source>
</evidence>
<dbReference type="InterPro" id="IPR054709">
    <property type="entry name" value="CFAP107"/>
</dbReference>
<keyword evidence="5" id="KW-0206">Cytoskeleton</keyword>
<comment type="function">
    <text evidence="7">Microtubule inner protein (MIP) part of the dynein-decorated doublet microtubules (DMTs) in cilia axoneme, which is required for motile cilia beating.</text>
</comment>
<dbReference type="RefSeq" id="XP_034243008.1">
    <property type="nucleotide sequence ID" value="XM_034387117.1"/>
</dbReference>
<organism evidence="10">
    <name type="scientific">Thrips palmi</name>
    <name type="common">Melon thrips</name>
    <dbReference type="NCBI Taxonomy" id="161013"/>
    <lineage>
        <taxon>Eukaryota</taxon>
        <taxon>Metazoa</taxon>
        <taxon>Ecdysozoa</taxon>
        <taxon>Arthropoda</taxon>
        <taxon>Hexapoda</taxon>
        <taxon>Insecta</taxon>
        <taxon>Pterygota</taxon>
        <taxon>Neoptera</taxon>
        <taxon>Paraneoptera</taxon>
        <taxon>Thysanoptera</taxon>
        <taxon>Terebrantia</taxon>
        <taxon>Thripoidea</taxon>
        <taxon>Thripidae</taxon>
        <taxon>Thrips</taxon>
    </lineage>
</organism>
<evidence type="ECO:0000256" key="8">
    <source>
        <dbReference type="ARBA" id="ARBA00046435"/>
    </source>
</evidence>
<evidence type="ECO:0000256" key="4">
    <source>
        <dbReference type="ARBA" id="ARBA00023069"/>
    </source>
</evidence>
<dbReference type="InParanoid" id="A0A6P8YSH7"/>
<keyword evidence="2" id="KW-0963">Cytoplasm</keyword>
<proteinExistence type="predicted"/>
<keyword evidence="4" id="KW-0969">Cilium</keyword>
<dbReference type="GO" id="GO:0030317">
    <property type="term" value="P:flagellated sperm motility"/>
    <property type="evidence" value="ECO:0007669"/>
    <property type="project" value="InterPro"/>
</dbReference>
<keyword evidence="9" id="KW-1185">Reference proteome</keyword>
<keyword evidence="3" id="KW-0282">Flagellum</keyword>
<comment type="subcellular location">
    <subcellularLocation>
        <location evidence="1">Cytoplasm</location>
        <location evidence="1">Cytoskeleton</location>
        <location evidence="1">Flagellum axoneme</location>
    </subcellularLocation>
</comment>
<dbReference type="PANTHER" id="PTHR31180">
    <property type="entry name" value="CILIA- AND FLAGELLA-ASSOCIATED PROTEIN 107-RELATED"/>
    <property type="match status" value="1"/>
</dbReference>
<evidence type="ECO:0000313" key="10">
    <source>
        <dbReference type="RefSeq" id="XP_034243008.1"/>
    </source>
</evidence>
<evidence type="ECO:0000256" key="3">
    <source>
        <dbReference type="ARBA" id="ARBA00022846"/>
    </source>
</evidence>
<sequence>MSTRTSIADSIPAIPVKEQTRDLVVTEPRYNDGVLEGMWRDRRIEKTKPCLPPFRGCSIYTTSFKRPSLTTPGVYLDDYASQAAWEHRASSEGVHRAILMEASGPKCRENFTTTTDLMHHWMPQVCPKSRAFNSRHLEWLPSQDLLPCIGNLTQYGLKELMAARWAAERASERAKPTTTHRAHFHVPCASHRETSRRAVCRLFSSKLHGNNKILNDQHLRGQQILVTPNVLMGEYPLDACRDRLPIVPELPLESPPVLRVPDSA</sequence>
<evidence type="ECO:0000256" key="7">
    <source>
        <dbReference type="ARBA" id="ARBA00035003"/>
    </source>
</evidence>
<dbReference type="AlphaFoldDB" id="A0A6P8YSH7"/>
<keyword evidence="6" id="KW-0966">Cell projection</keyword>
<evidence type="ECO:0000256" key="2">
    <source>
        <dbReference type="ARBA" id="ARBA00022490"/>
    </source>
</evidence>
<accession>A0A6P8YSH7</accession>
<dbReference type="OrthoDB" id="8185227at2759"/>
<dbReference type="InterPro" id="IPR037662">
    <property type="entry name" value="CFAP68/107"/>
</dbReference>
<gene>
    <name evidence="10" type="primary">LOC117646276</name>
</gene>
<dbReference type="GO" id="GO:0005879">
    <property type="term" value="C:axonemal microtubule"/>
    <property type="evidence" value="ECO:0007669"/>
    <property type="project" value="TreeGrafter"/>
</dbReference>
<dbReference type="PANTHER" id="PTHR31180:SF2">
    <property type="entry name" value="CILIA- AND FLAGELLA-ASSOCIATED PROTEIN 107"/>
    <property type="match status" value="1"/>
</dbReference>
<evidence type="ECO:0000256" key="6">
    <source>
        <dbReference type="ARBA" id="ARBA00023273"/>
    </source>
</evidence>